<dbReference type="OrthoDB" id="9794175at2"/>
<dbReference type="RefSeq" id="WP_038587802.1">
    <property type="nucleotide sequence ID" value="NZ_HG938353.1"/>
</dbReference>
<keyword evidence="2" id="KW-0479">Metal-binding</keyword>
<dbReference type="EMBL" id="HG938353">
    <property type="protein sequence ID" value="CDN48445.1"/>
    <property type="molecule type" value="Genomic_DNA"/>
</dbReference>
<dbReference type="HOGENOM" id="CLU_055690_5_0_5"/>
<keyword evidence="1" id="KW-0001">2Fe-2S</keyword>
<dbReference type="Gene3D" id="2.102.10.10">
    <property type="entry name" value="Rieske [2Fe-2S] iron-sulphur domain"/>
    <property type="match status" value="1"/>
</dbReference>
<dbReference type="eggNOG" id="COG2146">
    <property type="taxonomic scope" value="Bacteria"/>
</dbReference>
<dbReference type="InterPro" id="IPR017941">
    <property type="entry name" value="Rieske_2Fe-2S"/>
</dbReference>
<reference evidence="7" key="1">
    <citation type="journal article" date="2014" name="BMC Genomics">
        <title>Genome sequencing of two Neorhizobium galegae strains reveals a noeT gene responsible for the unusual acetylation of the nodulation factors.</title>
        <authorList>
            <person name="Osterman J."/>
            <person name="Marsh J."/>
            <person name="Laine P.K."/>
            <person name="Zeng Z."/>
            <person name="Alatalo E."/>
            <person name="Sullivan J.T."/>
            <person name="Young J.P."/>
            <person name="Thomas-Oates J."/>
            <person name="Paulin L."/>
            <person name="Lindstrom K."/>
        </authorList>
    </citation>
    <scope>NUCLEOTIDE SEQUENCE [LARGE SCALE GENOMIC DNA]</scope>
    <source>
        <strain evidence="7">HAMBI 540</strain>
    </source>
</reference>
<sequence>MARHVIAKVDELDIGKSKLVKVAGRDIALFNVKGEFFAIANRCPHEGADLCRGQVVGLAEADEPGKVRMTRHGELIRCPWHGWEFDIRTGKSWCDPARTRVKSFDVSVAKGGALTEGPYQAETFPVSIDEDYVVVEI</sequence>
<dbReference type="GO" id="GO:0046872">
    <property type="term" value="F:metal ion binding"/>
    <property type="evidence" value="ECO:0007669"/>
    <property type="project" value="UniProtKB-KW"/>
</dbReference>
<evidence type="ECO:0000256" key="3">
    <source>
        <dbReference type="ARBA" id="ARBA00023004"/>
    </source>
</evidence>
<keyword evidence="4" id="KW-0411">Iron-sulfur</keyword>
<dbReference type="InterPro" id="IPR036922">
    <property type="entry name" value="Rieske_2Fe-2S_sf"/>
</dbReference>
<keyword evidence="7" id="KW-1185">Reference proteome</keyword>
<dbReference type="PROSITE" id="PS51296">
    <property type="entry name" value="RIESKE"/>
    <property type="match status" value="1"/>
</dbReference>
<dbReference type="SUPFAM" id="SSF50022">
    <property type="entry name" value="ISP domain"/>
    <property type="match status" value="1"/>
</dbReference>
<dbReference type="PANTHER" id="PTHR21496">
    <property type="entry name" value="FERREDOXIN-RELATED"/>
    <property type="match status" value="1"/>
</dbReference>
<protein>
    <submittedName>
        <fullName evidence="6">Ferredoxin subunit of nitrite reductase and ring-hydroxylating dioxygenase</fullName>
    </submittedName>
</protein>
<keyword evidence="3" id="KW-0408">Iron</keyword>
<dbReference type="Proteomes" id="UP000028181">
    <property type="component" value="Chromosome I"/>
</dbReference>
<dbReference type="Pfam" id="PF00355">
    <property type="entry name" value="Rieske"/>
    <property type="match status" value="1"/>
</dbReference>
<dbReference type="GO" id="GO:0051213">
    <property type="term" value="F:dioxygenase activity"/>
    <property type="evidence" value="ECO:0007669"/>
    <property type="project" value="UniProtKB-KW"/>
</dbReference>
<name>A0A068STR8_NEOGA</name>
<dbReference type="PATRIC" id="fig|1028800.3.peg.2305"/>
<dbReference type="AlphaFoldDB" id="A0A068STR8"/>
<evidence type="ECO:0000256" key="1">
    <source>
        <dbReference type="ARBA" id="ARBA00022714"/>
    </source>
</evidence>
<evidence type="ECO:0000313" key="7">
    <source>
        <dbReference type="Proteomes" id="UP000028181"/>
    </source>
</evidence>
<keyword evidence="6" id="KW-0560">Oxidoreductase</keyword>
<evidence type="ECO:0000256" key="4">
    <source>
        <dbReference type="ARBA" id="ARBA00023014"/>
    </source>
</evidence>
<keyword evidence="6" id="KW-0223">Dioxygenase</keyword>
<evidence type="ECO:0000313" key="6">
    <source>
        <dbReference type="EMBL" id="CDN48445.1"/>
    </source>
</evidence>
<dbReference type="GO" id="GO:0051537">
    <property type="term" value="F:2 iron, 2 sulfur cluster binding"/>
    <property type="evidence" value="ECO:0007669"/>
    <property type="project" value="UniProtKB-KW"/>
</dbReference>
<dbReference type="KEGG" id="ngg:RG540_CH22770"/>
<gene>
    <name evidence="6" type="ORF">RG540_CH22770</name>
</gene>
<evidence type="ECO:0000256" key="2">
    <source>
        <dbReference type="ARBA" id="ARBA00022723"/>
    </source>
</evidence>
<dbReference type="GeneID" id="24255949"/>
<feature type="domain" description="Rieske" evidence="5">
    <location>
        <begin position="4"/>
        <end position="115"/>
    </location>
</feature>
<evidence type="ECO:0000259" key="5">
    <source>
        <dbReference type="PROSITE" id="PS51296"/>
    </source>
</evidence>
<accession>A0A068STR8</accession>
<dbReference type="PANTHER" id="PTHR21496:SF23">
    <property type="entry name" value="3-PHENYLPROPIONATE_CINNAMIC ACID DIOXYGENASE FERREDOXIN SUBUNIT"/>
    <property type="match status" value="1"/>
</dbReference>
<organism evidence="6 7">
    <name type="scientific">Neorhizobium galegae bv. orientalis str. HAMBI 540</name>
    <dbReference type="NCBI Taxonomy" id="1028800"/>
    <lineage>
        <taxon>Bacteria</taxon>
        <taxon>Pseudomonadati</taxon>
        <taxon>Pseudomonadota</taxon>
        <taxon>Alphaproteobacteria</taxon>
        <taxon>Hyphomicrobiales</taxon>
        <taxon>Rhizobiaceae</taxon>
        <taxon>Rhizobium/Agrobacterium group</taxon>
        <taxon>Neorhizobium</taxon>
    </lineage>
</organism>
<proteinExistence type="predicted"/>